<dbReference type="InterPro" id="IPR011051">
    <property type="entry name" value="RmlC_Cupin_sf"/>
</dbReference>
<dbReference type="Gene3D" id="2.60.120.10">
    <property type="entry name" value="Jelly Rolls"/>
    <property type="match status" value="1"/>
</dbReference>
<dbReference type="AlphaFoldDB" id="A0A4U0Q8K1"/>
<dbReference type="Pfam" id="PF07883">
    <property type="entry name" value="Cupin_2"/>
    <property type="match status" value="1"/>
</dbReference>
<dbReference type="RefSeq" id="WP_136772087.1">
    <property type="nucleotide sequence ID" value="NZ_CP156074.1"/>
</dbReference>
<sequence>MNNVFADIPQALDEELFQTLTSTPGVRIERIVSTGQVSPDGFWYEQEETEWVLVLEGAARVAFADTPGEMVLGVGDYLLIAPGRRHRVNYTANRTVWLAVWWSGPSWVAEKI</sequence>
<reference evidence="2 3" key="1">
    <citation type="submission" date="2019-04" db="EMBL/GenBank/DDBJ databases">
        <title>Chitiniphilus eburnea sp. nov., a novel chitinolytic bacterium isolated from aquaculture sludge.</title>
        <authorList>
            <person name="Sheng M."/>
        </authorList>
    </citation>
    <scope>NUCLEOTIDE SEQUENCE [LARGE SCALE GENOMIC DNA]</scope>
    <source>
        <strain evidence="2 3">HX-2-15</strain>
    </source>
</reference>
<dbReference type="InterPro" id="IPR013096">
    <property type="entry name" value="Cupin_2"/>
</dbReference>
<dbReference type="OrthoDB" id="9798585at2"/>
<organism evidence="2 3">
    <name type="scientific">Chitiniphilus eburneus</name>
    <dbReference type="NCBI Taxonomy" id="2571148"/>
    <lineage>
        <taxon>Bacteria</taxon>
        <taxon>Pseudomonadati</taxon>
        <taxon>Pseudomonadota</taxon>
        <taxon>Betaproteobacteria</taxon>
        <taxon>Neisseriales</taxon>
        <taxon>Chitinibacteraceae</taxon>
        <taxon>Chitiniphilus</taxon>
    </lineage>
</organism>
<dbReference type="InterPro" id="IPR014710">
    <property type="entry name" value="RmlC-like_jellyroll"/>
</dbReference>
<gene>
    <name evidence="2" type="ORF">FAZ21_04625</name>
</gene>
<dbReference type="EMBL" id="SUMF01000002">
    <property type="protein sequence ID" value="TJZ77613.1"/>
    <property type="molecule type" value="Genomic_DNA"/>
</dbReference>
<keyword evidence="3" id="KW-1185">Reference proteome</keyword>
<name>A0A4U0Q8K1_9NEIS</name>
<dbReference type="Proteomes" id="UP000310016">
    <property type="component" value="Unassembled WGS sequence"/>
</dbReference>
<evidence type="ECO:0000313" key="3">
    <source>
        <dbReference type="Proteomes" id="UP000310016"/>
    </source>
</evidence>
<comment type="caution">
    <text evidence="2">The sequence shown here is derived from an EMBL/GenBank/DDBJ whole genome shotgun (WGS) entry which is preliminary data.</text>
</comment>
<feature type="domain" description="Cupin type-2" evidence="1">
    <location>
        <begin position="46"/>
        <end position="100"/>
    </location>
</feature>
<protein>
    <submittedName>
        <fullName evidence="2">Cupin domain-containing protein</fullName>
    </submittedName>
</protein>
<dbReference type="SUPFAM" id="SSF51182">
    <property type="entry name" value="RmlC-like cupins"/>
    <property type="match status" value="1"/>
</dbReference>
<evidence type="ECO:0000259" key="1">
    <source>
        <dbReference type="Pfam" id="PF07883"/>
    </source>
</evidence>
<dbReference type="CDD" id="cd06981">
    <property type="entry name" value="cupin_reut_a1446"/>
    <property type="match status" value="1"/>
</dbReference>
<evidence type="ECO:0000313" key="2">
    <source>
        <dbReference type="EMBL" id="TJZ77613.1"/>
    </source>
</evidence>
<proteinExistence type="predicted"/>
<accession>A0A4U0Q8K1</accession>